<evidence type="ECO:0000256" key="6">
    <source>
        <dbReference type="ARBA" id="ARBA00023014"/>
    </source>
</evidence>
<protein>
    <submittedName>
        <fullName evidence="8">Ferredoxin</fullName>
    </submittedName>
</protein>
<evidence type="ECO:0000313" key="8">
    <source>
        <dbReference type="EMBL" id="SFN78378.1"/>
    </source>
</evidence>
<keyword evidence="7" id="KW-0003">3Fe-4S</keyword>
<keyword evidence="9" id="KW-1185">Reference proteome</keyword>
<dbReference type="RefSeq" id="WP_093346717.1">
    <property type="nucleotide sequence ID" value="NZ_FOUY01000021.1"/>
</dbReference>
<keyword evidence="3" id="KW-0479">Metal-binding</keyword>
<evidence type="ECO:0000256" key="4">
    <source>
        <dbReference type="ARBA" id="ARBA00022982"/>
    </source>
</evidence>
<dbReference type="OrthoDB" id="3215002at2"/>
<dbReference type="Proteomes" id="UP000199614">
    <property type="component" value="Unassembled WGS sequence"/>
</dbReference>
<keyword evidence="4" id="KW-0249">Electron transport</keyword>
<dbReference type="STRING" id="260086.SAMN05216207_102156"/>
<dbReference type="GO" id="GO:0046872">
    <property type="term" value="F:metal ion binding"/>
    <property type="evidence" value="ECO:0007669"/>
    <property type="project" value="UniProtKB-KW"/>
</dbReference>
<organism evidence="8 9">
    <name type="scientific">Pseudonocardia ammonioxydans</name>
    <dbReference type="NCBI Taxonomy" id="260086"/>
    <lineage>
        <taxon>Bacteria</taxon>
        <taxon>Bacillati</taxon>
        <taxon>Actinomycetota</taxon>
        <taxon>Actinomycetes</taxon>
        <taxon>Pseudonocardiales</taxon>
        <taxon>Pseudonocardiaceae</taxon>
        <taxon>Pseudonocardia</taxon>
    </lineage>
</organism>
<comment type="cofactor">
    <cofactor evidence="1">
        <name>[3Fe-4S] cluster</name>
        <dbReference type="ChEBI" id="CHEBI:21137"/>
    </cofactor>
</comment>
<accession>A0A1I5BUP3</accession>
<evidence type="ECO:0000313" key="9">
    <source>
        <dbReference type="Proteomes" id="UP000199614"/>
    </source>
</evidence>
<evidence type="ECO:0000256" key="3">
    <source>
        <dbReference type="ARBA" id="ARBA00022723"/>
    </source>
</evidence>
<dbReference type="PANTHER" id="PTHR36923">
    <property type="entry name" value="FERREDOXIN"/>
    <property type="match status" value="1"/>
</dbReference>
<keyword evidence="6" id="KW-0411">Iron-sulfur</keyword>
<sequence>MRIGADRDRCEGHGQCSVVDLDLFPLDDDGFTALGTDEPVPEGEEDVARIGVDACPVRALAVRDE</sequence>
<dbReference type="SUPFAM" id="SSF54862">
    <property type="entry name" value="4Fe-4S ferredoxins"/>
    <property type="match status" value="1"/>
</dbReference>
<keyword evidence="5" id="KW-0408">Iron</keyword>
<dbReference type="Pfam" id="PF13459">
    <property type="entry name" value="Fer4_15"/>
    <property type="match status" value="1"/>
</dbReference>
<evidence type="ECO:0000256" key="5">
    <source>
        <dbReference type="ARBA" id="ARBA00023004"/>
    </source>
</evidence>
<keyword evidence="2" id="KW-0813">Transport</keyword>
<name>A0A1I5BUP3_PSUAM</name>
<dbReference type="GO" id="GO:0051538">
    <property type="term" value="F:3 iron, 4 sulfur cluster binding"/>
    <property type="evidence" value="ECO:0007669"/>
    <property type="project" value="UniProtKB-KW"/>
</dbReference>
<evidence type="ECO:0000256" key="1">
    <source>
        <dbReference type="ARBA" id="ARBA00001927"/>
    </source>
</evidence>
<dbReference type="Gene3D" id="3.30.70.20">
    <property type="match status" value="1"/>
</dbReference>
<dbReference type="InterPro" id="IPR051269">
    <property type="entry name" value="Fe-S_cluster_ET"/>
</dbReference>
<dbReference type="AlphaFoldDB" id="A0A1I5BUP3"/>
<dbReference type="EMBL" id="FOUY01000021">
    <property type="protein sequence ID" value="SFN78378.1"/>
    <property type="molecule type" value="Genomic_DNA"/>
</dbReference>
<reference evidence="8 9" key="1">
    <citation type="submission" date="2016-10" db="EMBL/GenBank/DDBJ databases">
        <authorList>
            <person name="de Groot N.N."/>
        </authorList>
    </citation>
    <scope>NUCLEOTIDE SEQUENCE [LARGE SCALE GENOMIC DNA]</scope>
    <source>
        <strain evidence="8 9">CGMCC 4.1877</strain>
    </source>
</reference>
<evidence type="ECO:0000256" key="2">
    <source>
        <dbReference type="ARBA" id="ARBA00022448"/>
    </source>
</evidence>
<gene>
    <name evidence="8" type="ORF">SAMN05216207_102156</name>
</gene>
<proteinExistence type="predicted"/>
<evidence type="ECO:0000256" key="7">
    <source>
        <dbReference type="ARBA" id="ARBA00023291"/>
    </source>
</evidence>
<dbReference type="PANTHER" id="PTHR36923:SF3">
    <property type="entry name" value="FERREDOXIN"/>
    <property type="match status" value="1"/>
</dbReference>